<evidence type="ECO:0000256" key="1">
    <source>
        <dbReference type="ARBA" id="ARBA00004561"/>
    </source>
</evidence>
<dbReference type="SUPFAM" id="SSF49401">
    <property type="entry name" value="Bacterial adhesins"/>
    <property type="match status" value="1"/>
</dbReference>
<evidence type="ECO:0000256" key="2">
    <source>
        <dbReference type="ARBA" id="ARBA00006671"/>
    </source>
</evidence>
<sequence length="352" mass="37294">MAGLWSQAGQAENCGPATSQMTINLQNIKYLPTLPSDMQMTTPMADNGGGVHFTCDRQAPTATWKRIVYQQNGAPETIINGRHVFPSSIKGIGYALGLQCNGGAIRYIDGADAPAGSESVTLCDSRQTASMLDLRELIVKIYVIFYKTGNVELIDGNHRQMDPLPHIGKLYIEYQPAGAASSVTSPAATLDLAAMNVDIGQQGSCQVTRSTINVDLGTVSRTDFHGKGQTAGNVKTFSLPVYCTARTDIRVGFFGVTAAADMPDTLALTQQADAARGVGVKLRYGQNPAPAPAAGTPVKINEASNLPVVKTITASDAGHAENINFTAEYVQTEERVSAGTANSMATFVLIYN</sequence>
<dbReference type="InterPro" id="IPR036937">
    <property type="entry name" value="Adhesion_dom_fimbrial_sf"/>
</dbReference>
<dbReference type="InterPro" id="IPR050263">
    <property type="entry name" value="Bact_Fimbrial_Adh_Pro"/>
</dbReference>
<keyword evidence="3" id="KW-0281">Fimbrium</keyword>
<dbReference type="InterPro" id="IPR000259">
    <property type="entry name" value="Adhesion_dom_fimbrial"/>
</dbReference>
<feature type="domain" description="Fimbrial-type adhesion" evidence="4">
    <location>
        <begin position="202"/>
        <end position="351"/>
    </location>
</feature>
<gene>
    <name evidence="5" type="ORF">C2E16_01275</name>
</gene>
<dbReference type="PANTHER" id="PTHR33420">
    <property type="entry name" value="FIMBRIAL SUBUNIT ELFA-RELATED"/>
    <property type="match status" value="1"/>
</dbReference>
<keyword evidence="6" id="KW-1185">Reference proteome</keyword>
<organism evidence="5 6">
    <name type="scientific">Mixta calida</name>
    <dbReference type="NCBI Taxonomy" id="665913"/>
    <lineage>
        <taxon>Bacteria</taxon>
        <taxon>Pseudomonadati</taxon>
        <taxon>Pseudomonadota</taxon>
        <taxon>Gammaproteobacteria</taxon>
        <taxon>Enterobacterales</taxon>
        <taxon>Erwiniaceae</taxon>
        <taxon>Mixta</taxon>
    </lineage>
</organism>
<accession>A0ABN5H5G7</accession>
<evidence type="ECO:0000256" key="3">
    <source>
        <dbReference type="ARBA" id="ARBA00023263"/>
    </source>
</evidence>
<comment type="subcellular location">
    <subcellularLocation>
        <location evidence="1">Fimbrium</location>
    </subcellularLocation>
</comment>
<dbReference type="Proteomes" id="UP000237673">
    <property type="component" value="Chromosome"/>
</dbReference>
<evidence type="ECO:0000313" key="6">
    <source>
        <dbReference type="Proteomes" id="UP000237673"/>
    </source>
</evidence>
<dbReference type="PANTHER" id="PTHR33420:SF14">
    <property type="entry name" value="TYPE 1 FIMBRIN D-MANNOSE SPECIFIC ADHESIN"/>
    <property type="match status" value="1"/>
</dbReference>
<reference evidence="5 6" key="1">
    <citation type="submission" date="2018-01" db="EMBL/GenBank/DDBJ databases">
        <title>Complete and assembled Genome of Pantoea calida DSM22759T.</title>
        <authorList>
            <person name="Stevens M.J.A."/>
            <person name="Zurfluh K."/>
            <person name="Stephan R."/>
        </authorList>
    </citation>
    <scope>NUCLEOTIDE SEQUENCE [LARGE SCALE GENOMIC DNA]</scope>
    <source>
        <strain evidence="5 6">DSM 22759</strain>
    </source>
</reference>
<protein>
    <submittedName>
        <fullName evidence="5">Fimbrial protein</fullName>
    </submittedName>
</protein>
<proteinExistence type="inferred from homology"/>
<dbReference type="InterPro" id="IPR008966">
    <property type="entry name" value="Adhesion_dom_sf"/>
</dbReference>
<name>A0ABN5H5G7_9GAMM</name>
<dbReference type="EMBL" id="CP026378">
    <property type="protein sequence ID" value="AUY23670.1"/>
    <property type="molecule type" value="Genomic_DNA"/>
</dbReference>
<comment type="similarity">
    <text evidence="2">Belongs to the fimbrial protein family.</text>
</comment>
<evidence type="ECO:0000259" key="4">
    <source>
        <dbReference type="Pfam" id="PF00419"/>
    </source>
</evidence>
<dbReference type="Gene3D" id="2.60.40.1090">
    <property type="entry name" value="Fimbrial-type adhesion domain"/>
    <property type="match status" value="1"/>
</dbReference>
<dbReference type="Gene3D" id="2.60.40.3310">
    <property type="match status" value="1"/>
</dbReference>
<evidence type="ECO:0000313" key="5">
    <source>
        <dbReference type="EMBL" id="AUY23670.1"/>
    </source>
</evidence>
<dbReference type="Pfam" id="PF00419">
    <property type="entry name" value="Fimbrial"/>
    <property type="match status" value="1"/>
</dbReference>